<comment type="caution">
    <text evidence="1">The sequence shown here is derived from an EMBL/GenBank/DDBJ whole genome shotgun (WGS) entry which is preliminary data.</text>
</comment>
<sequence length="119" mass="12940">YNLPDCGCVQEKSKRLRSCNSCGARRDTSPRKFSFTPAEASNVRKTAWCECDAPKDDASVNTGETNSKVVGADVASLHPVEKEAEKCRPFVQIKYKSKRVVSDKAGDARQAQPCSANGV</sequence>
<protein>
    <submittedName>
        <fullName evidence="1">Uncharacterized protein</fullName>
    </submittedName>
</protein>
<dbReference type="EMBL" id="CAXITT010000274">
    <property type="protein sequence ID" value="CAL1537760.1"/>
    <property type="molecule type" value="Genomic_DNA"/>
</dbReference>
<dbReference type="AlphaFoldDB" id="A0AAV2HVN4"/>
<evidence type="ECO:0000313" key="1">
    <source>
        <dbReference type="EMBL" id="CAL1537760.1"/>
    </source>
</evidence>
<feature type="non-terminal residue" evidence="1">
    <location>
        <position position="1"/>
    </location>
</feature>
<gene>
    <name evidence="1" type="ORF">GSLYS_00011662001</name>
</gene>
<reference evidence="1 2" key="1">
    <citation type="submission" date="2024-04" db="EMBL/GenBank/DDBJ databases">
        <authorList>
            <consortium name="Genoscope - CEA"/>
            <person name="William W."/>
        </authorList>
    </citation>
    <scope>NUCLEOTIDE SEQUENCE [LARGE SCALE GENOMIC DNA]</scope>
</reference>
<evidence type="ECO:0000313" key="2">
    <source>
        <dbReference type="Proteomes" id="UP001497497"/>
    </source>
</evidence>
<keyword evidence="2" id="KW-1185">Reference proteome</keyword>
<proteinExistence type="predicted"/>
<feature type="non-terminal residue" evidence="1">
    <location>
        <position position="119"/>
    </location>
</feature>
<name>A0AAV2HVN4_LYMST</name>
<organism evidence="1 2">
    <name type="scientific">Lymnaea stagnalis</name>
    <name type="common">Great pond snail</name>
    <name type="synonym">Helix stagnalis</name>
    <dbReference type="NCBI Taxonomy" id="6523"/>
    <lineage>
        <taxon>Eukaryota</taxon>
        <taxon>Metazoa</taxon>
        <taxon>Spiralia</taxon>
        <taxon>Lophotrochozoa</taxon>
        <taxon>Mollusca</taxon>
        <taxon>Gastropoda</taxon>
        <taxon>Heterobranchia</taxon>
        <taxon>Euthyneura</taxon>
        <taxon>Panpulmonata</taxon>
        <taxon>Hygrophila</taxon>
        <taxon>Lymnaeoidea</taxon>
        <taxon>Lymnaeidae</taxon>
        <taxon>Lymnaea</taxon>
    </lineage>
</organism>
<dbReference type="Proteomes" id="UP001497497">
    <property type="component" value="Unassembled WGS sequence"/>
</dbReference>
<accession>A0AAV2HVN4</accession>